<dbReference type="RefSeq" id="WP_130391572.1">
    <property type="nucleotide sequence ID" value="NZ_SGXM01000002.1"/>
</dbReference>
<dbReference type="OrthoDB" id="9784998at2"/>
<dbReference type="Gene3D" id="2.40.50.870">
    <property type="entry name" value="Protein of unknown function (DUF3299)"/>
    <property type="match status" value="1"/>
</dbReference>
<evidence type="ECO:0000313" key="3">
    <source>
        <dbReference type="Proteomes" id="UP000291078"/>
    </source>
</evidence>
<feature type="chain" id="PRO_5020555205" description="DUF3299 domain-containing protein" evidence="1">
    <location>
        <begin position="26"/>
        <end position="176"/>
    </location>
</feature>
<sequence>MNRRTFLSQATALPLVPLVPSFARAADGYPGLAWPELIPPGWDPGKPLEGLNLDELSDDDPRARQALERARAYWKQAPVNRAVEGRRVTLRGFVVPMAGQITVVREFLLVAYYGACIHTPPPPANQVVHVRMDEPMMRRLRVMNRVAVSGVLRVQSFSSVMGDAGYALQGASVVVL</sequence>
<dbReference type="Proteomes" id="UP000291078">
    <property type="component" value="Unassembled WGS sequence"/>
</dbReference>
<comment type="caution">
    <text evidence="2">The sequence shown here is derived from an EMBL/GenBank/DDBJ whole genome shotgun (WGS) entry which is preliminary data.</text>
</comment>
<organism evidence="2 3">
    <name type="scientific">Cupriavidus agavae</name>
    <dbReference type="NCBI Taxonomy" id="1001822"/>
    <lineage>
        <taxon>Bacteria</taxon>
        <taxon>Pseudomonadati</taxon>
        <taxon>Pseudomonadota</taxon>
        <taxon>Betaproteobacteria</taxon>
        <taxon>Burkholderiales</taxon>
        <taxon>Burkholderiaceae</taxon>
        <taxon>Cupriavidus</taxon>
    </lineage>
</organism>
<evidence type="ECO:0000313" key="2">
    <source>
        <dbReference type="EMBL" id="RZT39406.1"/>
    </source>
</evidence>
<accession>A0A4Q7RZT2</accession>
<keyword evidence="3" id="KW-1185">Reference proteome</keyword>
<name>A0A4Q7RZT2_9BURK</name>
<proteinExistence type="predicted"/>
<dbReference type="InterPro" id="IPR021727">
    <property type="entry name" value="DUF3299"/>
</dbReference>
<keyword evidence="1" id="KW-0732">Signal</keyword>
<dbReference type="AlphaFoldDB" id="A0A4Q7RZT2"/>
<protein>
    <recommendedName>
        <fullName evidence="4">DUF3299 domain-containing protein</fullName>
    </recommendedName>
</protein>
<evidence type="ECO:0008006" key="4">
    <source>
        <dbReference type="Google" id="ProtNLM"/>
    </source>
</evidence>
<feature type="signal peptide" evidence="1">
    <location>
        <begin position="1"/>
        <end position="25"/>
    </location>
</feature>
<dbReference type="EMBL" id="SGXM01000002">
    <property type="protein sequence ID" value="RZT39406.1"/>
    <property type="molecule type" value="Genomic_DNA"/>
</dbReference>
<reference evidence="2 3" key="1">
    <citation type="journal article" date="2015" name="Stand. Genomic Sci.">
        <title>Genomic Encyclopedia of Bacterial and Archaeal Type Strains, Phase III: the genomes of soil and plant-associated and newly described type strains.</title>
        <authorList>
            <person name="Whitman W.B."/>
            <person name="Woyke T."/>
            <person name="Klenk H.P."/>
            <person name="Zhou Y."/>
            <person name="Lilburn T.G."/>
            <person name="Beck B.J."/>
            <person name="De Vos P."/>
            <person name="Vandamme P."/>
            <person name="Eisen J.A."/>
            <person name="Garrity G."/>
            <person name="Hugenholtz P."/>
            <person name="Kyrpides N.C."/>
        </authorList>
    </citation>
    <scope>NUCLEOTIDE SEQUENCE [LARGE SCALE GENOMIC DNA]</scope>
    <source>
        <strain evidence="2 3">ASC-9842</strain>
    </source>
</reference>
<dbReference type="Pfam" id="PF11736">
    <property type="entry name" value="DUF3299"/>
    <property type="match status" value="1"/>
</dbReference>
<evidence type="ECO:0000256" key="1">
    <source>
        <dbReference type="SAM" id="SignalP"/>
    </source>
</evidence>
<gene>
    <name evidence="2" type="ORF">EV147_2601</name>
</gene>